<evidence type="ECO:0000313" key="6">
    <source>
        <dbReference type="EMBL" id="MBA9041819.1"/>
    </source>
</evidence>
<reference evidence="6" key="1">
    <citation type="submission" date="2020-08" db="EMBL/GenBank/DDBJ databases">
        <title>Functional genomics of gut bacteria from endangered species of beetles.</title>
        <authorList>
            <person name="Carlos-Shanley C."/>
        </authorList>
    </citation>
    <scope>NUCLEOTIDE SEQUENCE [LARGE SCALE GENOMIC DNA]</scope>
    <source>
        <strain evidence="6">S00060</strain>
    </source>
</reference>
<keyword evidence="3 4" id="KW-0472">Membrane</keyword>
<organism evidence="6 7">
    <name type="scientific">Priestia aryabhattai</name>
    <name type="common">Bacillus aryabhattai</name>
    <dbReference type="NCBI Taxonomy" id="412384"/>
    <lineage>
        <taxon>Bacteria</taxon>
        <taxon>Bacillati</taxon>
        <taxon>Bacillota</taxon>
        <taxon>Bacilli</taxon>
        <taxon>Bacillales</taxon>
        <taxon>Bacillaceae</taxon>
        <taxon>Priestia</taxon>
    </lineage>
</organism>
<dbReference type="GO" id="GO:0005886">
    <property type="term" value="C:plasma membrane"/>
    <property type="evidence" value="ECO:0007669"/>
    <property type="project" value="UniProtKB-SubCell"/>
</dbReference>
<dbReference type="InterPro" id="IPR004995">
    <property type="entry name" value="Spore_Ger"/>
</dbReference>
<proteinExistence type="inferred from homology"/>
<gene>
    <name evidence="6" type="ORF">HNP21_004949</name>
</gene>
<comment type="similarity">
    <text evidence="2 4">Belongs to the GerABKA family.</text>
</comment>
<accession>A0A7W3NF20</accession>
<evidence type="ECO:0000313" key="7">
    <source>
        <dbReference type="Proteomes" id="UP000543174"/>
    </source>
</evidence>
<feature type="transmembrane region" description="Helical" evidence="5">
    <location>
        <begin position="292"/>
        <end position="313"/>
    </location>
</feature>
<feature type="transmembrane region" description="Helical" evidence="5">
    <location>
        <begin position="416"/>
        <end position="436"/>
    </location>
</feature>
<dbReference type="Pfam" id="PF03323">
    <property type="entry name" value="GerA"/>
    <property type="match status" value="1"/>
</dbReference>
<name>A0A7W3NF20_PRIAR</name>
<dbReference type="PANTHER" id="PTHR22550">
    <property type="entry name" value="SPORE GERMINATION PROTEIN"/>
    <property type="match status" value="1"/>
</dbReference>
<feature type="transmembrane region" description="Helical" evidence="5">
    <location>
        <begin position="370"/>
        <end position="396"/>
    </location>
</feature>
<evidence type="ECO:0008006" key="8">
    <source>
        <dbReference type="Google" id="ProtNLM"/>
    </source>
</evidence>
<dbReference type="PIRSF" id="PIRSF005690">
    <property type="entry name" value="GerBA"/>
    <property type="match status" value="1"/>
</dbReference>
<evidence type="ECO:0000256" key="3">
    <source>
        <dbReference type="ARBA" id="ARBA00023136"/>
    </source>
</evidence>
<dbReference type="RefSeq" id="WP_182527819.1">
    <property type="nucleotide sequence ID" value="NZ_JACJHT010000006.1"/>
</dbReference>
<dbReference type="AlphaFoldDB" id="A0A7W3NF20"/>
<comment type="caution">
    <text evidence="6">The sequence shown here is derived from an EMBL/GenBank/DDBJ whole genome shotgun (WGS) entry which is preliminary data.</text>
</comment>
<keyword evidence="5" id="KW-1133">Transmembrane helix</keyword>
<dbReference type="PANTHER" id="PTHR22550:SF5">
    <property type="entry name" value="LEUCINE ZIPPER PROTEIN 4"/>
    <property type="match status" value="1"/>
</dbReference>
<dbReference type="EMBL" id="JACJHT010000006">
    <property type="protein sequence ID" value="MBA9041819.1"/>
    <property type="molecule type" value="Genomic_DNA"/>
</dbReference>
<dbReference type="Proteomes" id="UP000543174">
    <property type="component" value="Unassembled WGS sequence"/>
</dbReference>
<keyword evidence="7" id="KW-1185">Reference proteome</keyword>
<protein>
    <recommendedName>
        <fullName evidence="8">Spore germination protein</fullName>
    </recommendedName>
</protein>
<comment type="subcellular location">
    <subcellularLocation>
        <location evidence="4">Cell membrane</location>
    </subcellularLocation>
    <subcellularLocation>
        <location evidence="1">Membrane</location>
        <topology evidence="1">Multi-pass membrane protein</topology>
    </subcellularLocation>
</comment>
<keyword evidence="5" id="KW-0812">Transmembrane</keyword>
<evidence type="ECO:0000256" key="2">
    <source>
        <dbReference type="ARBA" id="ARBA00005278"/>
    </source>
</evidence>
<evidence type="ECO:0000256" key="5">
    <source>
        <dbReference type="SAM" id="Phobius"/>
    </source>
</evidence>
<evidence type="ECO:0000256" key="4">
    <source>
        <dbReference type="PIRNR" id="PIRNR005690"/>
    </source>
</evidence>
<evidence type="ECO:0000256" key="1">
    <source>
        <dbReference type="ARBA" id="ARBA00004141"/>
    </source>
</evidence>
<dbReference type="GO" id="GO:0009847">
    <property type="term" value="P:spore germination"/>
    <property type="evidence" value="ECO:0007669"/>
    <property type="project" value="UniProtKB-UniRule"/>
</dbReference>
<sequence>MFFRKGKEKVTFPITEQYIQSLSALMNNLEASADFVSVECLDSCPFYLAYYTTLVNQDFIHRDILPFLVAKNLDKLEDIKRHLPIENMLITNNLKEIQEKLLSGFLIIYTKEKNQDSVLIIPSVPIESRQVTIPEVESVIVGPKEAFIESLDTNLHMIRKRIPLIELKVKELKVGDISKTKVAVLYISGIANDKYLETTLQRINDIKFDQIIDSSYISQMITDNQNSLFPQILDTERPDRVANFLSEGKIVVLVDGSPQALIVPINIFEFFSSSEDYFFNWPTASIFRLMRLVAALLSILATPIYIAVLTYHYEMIPEELLTLLVASRNNVPFPPIIEVLILEFAIELLRESAKRLPTKIGQTMGIVGGIVIGTAAVEAAITSNVLLIIVALAALASFTTPAFQMSNTVRLIRLPFLASAQILGLLGISICMAFLLGHLLQLSSLGCPYLEPVYPFRSQDMKDSLYRLPFQRQKTRPIFLRTKSSLRIITNCIKRKSDIDE</sequence>
<dbReference type="InterPro" id="IPR050768">
    <property type="entry name" value="UPF0353/GerABKA_families"/>
</dbReference>